<dbReference type="InterPro" id="IPR016161">
    <property type="entry name" value="Ald_DH/histidinol_DH"/>
</dbReference>
<dbReference type="Pfam" id="PF00815">
    <property type="entry name" value="Histidinol_dh"/>
    <property type="match status" value="1"/>
</dbReference>
<dbReference type="HAMAP" id="MF_01024">
    <property type="entry name" value="HisD"/>
    <property type="match status" value="1"/>
</dbReference>
<feature type="binding site" evidence="13 18">
    <location>
        <position position="426"/>
    </location>
    <ligand>
        <name>Zn(2+)</name>
        <dbReference type="ChEBI" id="CHEBI:29105"/>
    </ligand>
</feature>
<evidence type="ECO:0000256" key="10">
    <source>
        <dbReference type="ARBA" id="ARBA00023027"/>
    </source>
</evidence>
<dbReference type="FunFam" id="3.40.50.1980:FF:000004">
    <property type="entry name" value="Histidinol dehydrogenase"/>
    <property type="match status" value="1"/>
</dbReference>
<dbReference type="SUPFAM" id="SSF53720">
    <property type="entry name" value="ALDH-like"/>
    <property type="match status" value="1"/>
</dbReference>
<dbReference type="EMBL" id="MDTQ01000001">
    <property type="protein sequence ID" value="ODC02679.1"/>
    <property type="molecule type" value="Genomic_DNA"/>
</dbReference>
<dbReference type="EC" id="1.1.1.23" evidence="4 13"/>
<dbReference type="FunFam" id="3.40.50.1980:FF:000010">
    <property type="entry name" value="Histidinol dehydrogenase"/>
    <property type="match status" value="1"/>
</dbReference>
<comment type="caution">
    <text evidence="20">The sequence shown here is derived from an EMBL/GenBank/DDBJ whole genome shotgun (WGS) entry which is preliminary data.</text>
</comment>
<dbReference type="RefSeq" id="WP_068997074.1">
    <property type="nucleotide sequence ID" value="NZ_MDTQ01000001.1"/>
</dbReference>
<dbReference type="InterPro" id="IPR012131">
    <property type="entry name" value="Hstdl_DH"/>
</dbReference>
<dbReference type="GO" id="GO:0051287">
    <property type="term" value="F:NAD binding"/>
    <property type="evidence" value="ECO:0007669"/>
    <property type="project" value="InterPro"/>
</dbReference>
<comment type="pathway">
    <text evidence="2 13">Amino-acid biosynthesis; L-histidine biosynthesis; L-histidine from 5-phospho-alpha-D-ribose 1-diphosphate: step 9/9.</text>
</comment>
<dbReference type="PRINTS" id="PR00083">
    <property type="entry name" value="HOLDHDRGNASE"/>
</dbReference>
<evidence type="ECO:0000256" key="4">
    <source>
        <dbReference type="ARBA" id="ARBA00012965"/>
    </source>
</evidence>
<dbReference type="InterPro" id="IPR001692">
    <property type="entry name" value="Histidinol_DH_CS"/>
</dbReference>
<dbReference type="PIRSF" id="PIRSF000099">
    <property type="entry name" value="Histidinol_dh"/>
    <property type="match status" value="1"/>
</dbReference>
<proteinExistence type="inferred from homology"/>
<evidence type="ECO:0000256" key="12">
    <source>
        <dbReference type="ARBA" id="ARBA00049489"/>
    </source>
</evidence>
<dbReference type="PROSITE" id="PS00611">
    <property type="entry name" value="HISOL_DEHYDROGENASE"/>
    <property type="match status" value="1"/>
</dbReference>
<dbReference type="PANTHER" id="PTHR21256">
    <property type="entry name" value="HISTIDINOL DEHYDROGENASE HDH"/>
    <property type="match status" value="1"/>
</dbReference>
<keyword evidence="9 13" id="KW-0560">Oxidoreductase</keyword>
<dbReference type="UniPathway" id="UPA00031">
    <property type="reaction ID" value="UER00014"/>
</dbReference>
<dbReference type="Gene3D" id="1.20.5.1300">
    <property type="match status" value="1"/>
</dbReference>
<evidence type="ECO:0000256" key="8">
    <source>
        <dbReference type="ARBA" id="ARBA00022833"/>
    </source>
</evidence>
<organism evidence="20 21">
    <name type="scientific">Terasakiispira papahanaumokuakeensis</name>
    <dbReference type="NCBI Taxonomy" id="197479"/>
    <lineage>
        <taxon>Bacteria</taxon>
        <taxon>Pseudomonadati</taxon>
        <taxon>Pseudomonadota</taxon>
        <taxon>Gammaproteobacteria</taxon>
        <taxon>Oceanospirillales</taxon>
        <taxon>Terasakiispira</taxon>
    </lineage>
</organism>
<evidence type="ECO:0000256" key="11">
    <source>
        <dbReference type="ARBA" id="ARBA00023102"/>
    </source>
</evidence>
<feature type="binding site" evidence="13 16">
    <location>
        <position position="220"/>
    </location>
    <ligand>
        <name>NAD(+)</name>
        <dbReference type="ChEBI" id="CHEBI:57540"/>
    </ligand>
</feature>
<keyword evidence="11 13" id="KW-0368">Histidine biosynthesis</keyword>
<comment type="similarity">
    <text evidence="3 13 14 19">Belongs to the histidinol dehydrogenase family.</text>
</comment>
<dbReference type="Gene3D" id="3.40.50.1980">
    <property type="entry name" value="Nitrogenase molybdenum iron protein domain"/>
    <property type="match status" value="2"/>
</dbReference>
<evidence type="ECO:0000256" key="6">
    <source>
        <dbReference type="ARBA" id="ARBA00022605"/>
    </source>
</evidence>
<dbReference type="CDD" id="cd06572">
    <property type="entry name" value="Histidinol_dh"/>
    <property type="match status" value="1"/>
</dbReference>
<sequence>MTDVSLVNRLATTDANFNKRLDHLLAWDSVSNHEVQHAVEAIIADVRQQGDQALLTLTRKFDRVDATSFAELILPKSRLKAAYEGLPEAQRQALEKAASRIKTYHEHQKQSSWEYTEADGTVLGQQITPLDRAGIYVPGGKAAYPSSVLMNAIPAKVAGVKEVIMVVPTPGGELNELVLAAAWQAGVDQVFTIGGAQAVAALAYGTESVPHVDKIVGPGNIFVATAKRAVFGQVGIDMIAGPSEILVVCDGQTDPDWVAMDLFSQAEHDEDAQAILVSWNADFMDQVEASMAKLLPTLEREAIARTSLANRGALIHVQDQAEAVKMINRIAPEHLELSVEDPQAWLSQVRHAGAIFMGRHTCEALGDYCAGPNHVLPTSGTARFSSPLGVQDFQKRSSLIFCSPEGASTLGQTASVLARGESLTAHARSAEYRIDPTAEVSK</sequence>
<dbReference type="GO" id="GO:0004399">
    <property type="term" value="F:histidinol dehydrogenase activity"/>
    <property type="evidence" value="ECO:0007669"/>
    <property type="project" value="UniProtKB-UniRule"/>
</dbReference>
<reference evidence="20 21" key="1">
    <citation type="submission" date="2016-08" db="EMBL/GenBank/DDBJ databases">
        <authorList>
            <person name="Seilhamer J.J."/>
        </authorList>
    </citation>
    <scope>NUCLEOTIDE SEQUENCE [LARGE SCALE GENOMIC DNA]</scope>
    <source>
        <strain evidence="20 21">PH27A</strain>
    </source>
</reference>
<evidence type="ECO:0000313" key="20">
    <source>
        <dbReference type="EMBL" id="ODC02679.1"/>
    </source>
</evidence>
<protein>
    <recommendedName>
        <fullName evidence="5 13">Histidinol dehydrogenase</fullName>
        <shortName evidence="13">HDH</shortName>
        <ecNumber evidence="4 13">1.1.1.23</ecNumber>
    </recommendedName>
</protein>
<dbReference type="PANTHER" id="PTHR21256:SF2">
    <property type="entry name" value="HISTIDINE BIOSYNTHESIS TRIFUNCTIONAL PROTEIN"/>
    <property type="match status" value="1"/>
</dbReference>
<dbReference type="OrthoDB" id="9805269at2"/>
<feature type="binding site" evidence="13 16">
    <location>
        <position position="136"/>
    </location>
    <ligand>
        <name>NAD(+)</name>
        <dbReference type="ChEBI" id="CHEBI:57540"/>
    </ligand>
</feature>
<feature type="active site" description="Proton acceptor" evidence="13 15">
    <location>
        <position position="334"/>
    </location>
</feature>
<accession>A0A1E2V6P9</accession>
<comment type="function">
    <text evidence="1 13">Catalyzes the sequential NAD-dependent oxidations of L-histidinol to L-histidinaldehyde and then to L-histidine.</text>
</comment>
<evidence type="ECO:0000256" key="7">
    <source>
        <dbReference type="ARBA" id="ARBA00022723"/>
    </source>
</evidence>
<dbReference type="InterPro" id="IPR022695">
    <property type="entry name" value="Histidinol_DH_monofunct"/>
</dbReference>
<feature type="binding site" evidence="13 17">
    <location>
        <position position="265"/>
    </location>
    <ligand>
        <name>substrate</name>
    </ligand>
</feature>
<feature type="binding site" evidence="13 17">
    <location>
        <position position="421"/>
    </location>
    <ligand>
        <name>substrate</name>
    </ligand>
</feature>
<feature type="binding site" evidence="13 16">
    <location>
        <position position="197"/>
    </location>
    <ligand>
        <name>NAD(+)</name>
        <dbReference type="ChEBI" id="CHEBI:57540"/>
    </ligand>
</feature>
<evidence type="ECO:0000256" key="1">
    <source>
        <dbReference type="ARBA" id="ARBA00003850"/>
    </source>
</evidence>
<name>A0A1E2V6P9_9GAMM</name>
<evidence type="ECO:0000256" key="3">
    <source>
        <dbReference type="ARBA" id="ARBA00010178"/>
    </source>
</evidence>
<feature type="binding site" evidence="13 18">
    <location>
        <position position="265"/>
    </location>
    <ligand>
        <name>Zn(2+)</name>
        <dbReference type="ChEBI" id="CHEBI:29105"/>
    </ligand>
</feature>
<feature type="binding site" evidence="13 17">
    <location>
        <position position="243"/>
    </location>
    <ligand>
        <name>substrate</name>
    </ligand>
</feature>
<feature type="binding site" evidence="13 18">
    <location>
        <position position="268"/>
    </location>
    <ligand>
        <name>Zn(2+)</name>
        <dbReference type="ChEBI" id="CHEBI:29105"/>
    </ligand>
</feature>
<evidence type="ECO:0000256" key="5">
    <source>
        <dbReference type="ARBA" id="ARBA00016531"/>
    </source>
</evidence>
<keyword evidence="7 13" id="KW-0479">Metal-binding</keyword>
<dbReference type="GO" id="GO:0008270">
    <property type="term" value="F:zinc ion binding"/>
    <property type="evidence" value="ECO:0007669"/>
    <property type="project" value="UniProtKB-UniRule"/>
</dbReference>
<feature type="binding site" evidence="13 17">
    <location>
        <position position="268"/>
    </location>
    <ligand>
        <name>substrate</name>
    </ligand>
</feature>
<evidence type="ECO:0000256" key="9">
    <source>
        <dbReference type="ARBA" id="ARBA00023002"/>
    </source>
</evidence>
<evidence type="ECO:0000256" key="15">
    <source>
        <dbReference type="PIRSR" id="PIRSR000099-1"/>
    </source>
</evidence>
<keyword evidence="10 13" id="KW-0520">NAD</keyword>
<evidence type="ECO:0000256" key="18">
    <source>
        <dbReference type="PIRSR" id="PIRSR000099-4"/>
    </source>
</evidence>
<evidence type="ECO:0000313" key="21">
    <source>
        <dbReference type="Proteomes" id="UP000094291"/>
    </source>
</evidence>
<evidence type="ECO:0000256" key="17">
    <source>
        <dbReference type="PIRSR" id="PIRSR000099-3"/>
    </source>
</evidence>
<comment type="cofactor">
    <cofactor evidence="13 18">
        <name>Zn(2+)</name>
        <dbReference type="ChEBI" id="CHEBI:29105"/>
    </cofactor>
    <text evidence="13 18">Binds 1 zinc ion per subunit.</text>
</comment>
<gene>
    <name evidence="13" type="primary">hisD</name>
    <name evidence="20" type="ORF">BFW38_03085</name>
</gene>
<evidence type="ECO:0000256" key="2">
    <source>
        <dbReference type="ARBA" id="ARBA00004940"/>
    </source>
</evidence>
<feature type="binding site" evidence="13 17">
    <location>
        <position position="367"/>
    </location>
    <ligand>
        <name>substrate</name>
    </ligand>
</feature>
<comment type="catalytic activity">
    <reaction evidence="12 13">
        <text>L-histidinol + 2 NAD(+) + H2O = L-histidine + 2 NADH + 3 H(+)</text>
        <dbReference type="Rhea" id="RHEA:20641"/>
        <dbReference type="ChEBI" id="CHEBI:15377"/>
        <dbReference type="ChEBI" id="CHEBI:15378"/>
        <dbReference type="ChEBI" id="CHEBI:57540"/>
        <dbReference type="ChEBI" id="CHEBI:57595"/>
        <dbReference type="ChEBI" id="CHEBI:57699"/>
        <dbReference type="ChEBI" id="CHEBI:57945"/>
        <dbReference type="EC" id="1.1.1.23"/>
    </reaction>
</comment>
<evidence type="ECO:0000256" key="16">
    <source>
        <dbReference type="PIRSR" id="PIRSR000099-2"/>
    </source>
</evidence>
<evidence type="ECO:0000256" key="19">
    <source>
        <dbReference type="RuleBase" id="RU004175"/>
    </source>
</evidence>
<dbReference type="GO" id="GO:0000105">
    <property type="term" value="P:L-histidine biosynthetic process"/>
    <property type="evidence" value="ECO:0007669"/>
    <property type="project" value="UniProtKB-UniRule"/>
</dbReference>
<dbReference type="GO" id="GO:0005829">
    <property type="term" value="C:cytosol"/>
    <property type="evidence" value="ECO:0007669"/>
    <property type="project" value="TreeGrafter"/>
</dbReference>
<evidence type="ECO:0000256" key="14">
    <source>
        <dbReference type="PIRNR" id="PIRNR000099"/>
    </source>
</evidence>
<feature type="binding site" evidence="13 17">
    <location>
        <position position="426"/>
    </location>
    <ligand>
        <name>substrate</name>
    </ligand>
</feature>
<feature type="binding site" evidence="13 17">
    <location>
        <position position="334"/>
    </location>
    <ligand>
        <name>substrate</name>
    </ligand>
</feature>
<dbReference type="Proteomes" id="UP000094291">
    <property type="component" value="Unassembled WGS sequence"/>
</dbReference>
<dbReference type="AlphaFoldDB" id="A0A1E2V6P9"/>
<keyword evidence="21" id="KW-1185">Reference proteome</keyword>
<keyword evidence="6 13" id="KW-0028">Amino-acid biosynthesis</keyword>
<feature type="active site" description="Proton acceptor" evidence="13 15">
    <location>
        <position position="333"/>
    </location>
</feature>
<feature type="binding site" evidence="13 18">
    <location>
        <position position="367"/>
    </location>
    <ligand>
        <name>Zn(2+)</name>
        <dbReference type="ChEBI" id="CHEBI:29105"/>
    </ligand>
</feature>
<dbReference type="STRING" id="197479.BFW38_03085"/>
<dbReference type="NCBIfam" id="TIGR00069">
    <property type="entry name" value="hisD"/>
    <property type="match status" value="1"/>
</dbReference>
<evidence type="ECO:0000256" key="13">
    <source>
        <dbReference type="HAMAP-Rule" id="MF_01024"/>
    </source>
</evidence>
<keyword evidence="8 13" id="KW-0862">Zinc</keyword>